<dbReference type="Pfam" id="PF18936">
    <property type="entry name" value="DUF5684"/>
    <property type="match status" value="1"/>
</dbReference>
<proteinExistence type="predicted"/>
<keyword evidence="1" id="KW-1133">Transmembrane helix</keyword>
<feature type="transmembrane region" description="Helical" evidence="1">
    <location>
        <begin position="100"/>
        <end position="121"/>
    </location>
</feature>
<dbReference type="AlphaFoldDB" id="A0A9D8KHI8"/>
<evidence type="ECO:0000256" key="1">
    <source>
        <dbReference type="SAM" id="Phobius"/>
    </source>
</evidence>
<accession>A0A9D8KHI8</accession>
<feature type="transmembrane region" description="Helical" evidence="1">
    <location>
        <begin position="71"/>
        <end position="93"/>
    </location>
</feature>
<protein>
    <recommendedName>
        <fullName evidence="4">Signal peptidase I</fullName>
    </recommendedName>
</protein>
<evidence type="ECO:0008006" key="4">
    <source>
        <dbReference type="Google" id="ProtNLM"/>
    </source>
</evidence>
<organism evidence="2 3">
    <name type="scientific">Candidatus Zymogenus saltonus</name>
    <dbReference type="NCBI Taxonomy" id="2844893"/>
    <lineage>
        <taxon>Bacteria</taxon>
        <taxon>Deltaproteobacteria</taxon>
        <taxon>Candidatus Zymogenia</taxon>
        <taxon>Candidatus Zymogeniales</taxon>
        <taxon>Candidatus Zymogenaceae</taxon>
        <taxon>Candidatus Zymogenus</taxon>
    </lineage>
</organism>
<dbReference type="Proteomes" id="UP000809273">
    <property type="component" value="Unassembled WGS sequence"/>
</dbReference>
<comment type="caution">
    <text evidence="2">The sequence shown here is derived from an EMBL/GenBank/DDBJ whole genome shotgun (WGS) entry which is preliminary data.</text>
</comment>
<sequence>MDPSLFIMQYAEEAGGGGFGSILIAVLGYVFFALALMGIAKKTNTKNAWFAWIPILNIVLLLNIAKRPVWWLILLLIPLVNIIIGIIVGIDILKARGKPAWWIILLLIPIVNVIVLCILAWGK</sequence>
<reference evidence="2" key="2">
    <citation type="submission" date="2021-01" db="EMBL/GenBank/DDBJ databases">
        <authorList>
            <person name="Hahn C.R."/>
            <person name="Youssef N.H."/>
            <person name="Elshahed M."/>
        </authorList>
    </citation>
    <scope>NUCLEOTIDE SEQUENCE</scope>
    <source>
        <strain evidence="2">Zod_Metabat.24</strain>
    </source>
</reference>
<evidence type="ECO:0000313" key="2">
    <source>
        <dbReference type="EMBL" id="MBN1574764.1"/>
    </source>
</evidence>
<keyword evidence="1" id="KW-0472">Membrane</keyword>
<dbReference type="EMBL" id="JAFGIX010000088">
    <property type="protein sequence ID" value="MBN1574764.1"/>
    <property type="molecule type" value="Genomic_DNA"/>
</dbReference>
<keyword evidence="1" id="KW-0812">Transmembrane</keyword>
<dbReference type="InterPro" id="IPR043739">
    <property type="entry name" value="DUF5684"/>
</dbReference>
<evidence type="ECO:0000313" key="3">
    <source>
        <dbReference type="Proteomes" id="UP000809273"/>
    </source>
</evidence>
<gene>
    <name evidence="2" type="ORF">JW984_16330</name>
</gene>
<reference evidence="2" key="1">
    <citation type="journal article" date="2021" name="Environ. Microbiol.">
        <title>Genomic characterization of three novel Desulfobacterota classes expand the metabolic and phylogenetic diversity of the phylum.</title>
        <authorList>
            <person name="Murphy C.L."/>
            <person name="Biggerstaff J."/>
            <person name="Eichhorn A."/>
            <person name="Ewing E."/>
            <person name="Shahan R."/>
            <person name="Soriano D."/>
            <person name="Stewart S."/>
            <person name="VanMol K."/>
            <person name="Walker R."/>
            <person name="Walters P."/>
            <person name="Elshahed M.S."/>
            <person name="Youssef N.H."/>
        </authorList>
    </citation>
    <scope>NUCLEOTIDE SEQUENCE</scope>
    <source>
        <strain evidence="2">Zod_Metabat.24</strain>
    </source>
</reference>
<feature type="transmembrane region" description="Helical" evidence="1">
    <location>
        <begin position="20"/>
        <end position="40"/>
    </location>
</feature>
<name>A0A9D8KHI8_9DELT</name>